<evidence type="ECO:0000256" key="1">
    <source>
        <dbReference type="SAM" id="Phobius"/>
    </source>
</evidence>
<keyword evidence="1" id="KW-1133">Transmembrane helix</keyword>
<accession>A0ABD2XZP1</accession>
<feature type="transmembrane region" description="Helical" evidence="1">
    <location>
        <begin position="46"/>
        <end position="65"/>
    </location>
</feature>
<sequence>MDAQAESTNYYYFLNLGINPSVQFDYTTMRHFHVPQPHDTLSRSQAIFALIVTLLLNFLQLKYQGKDQSPFETHPKIAVLAVVSLILYCILCNAKLRISGNHPNYIHFLVHNSMTFFASVSLASLSSILFAEPFCPLLFSLSILFSLYHLLQSQIRKSWEWLKGIIMDRFYNQPHEHGRRGLVSVQLPWFQQLAIRGEVDTHVRPPV</sequence>
<evidence type="ECO:0000313" key="2">
    <source>
        <dbReference type="EMBL" id="KAL3499659.1"/>
    </source>
</evidence>
<dbReference type="AlphaFoldDB" id="A0ABD2XZP1"/>
<keyword evidence="3" id="KW-1185">Reference proteome</keyword>
<protein>
    <submittedName>
        <fullName evidence="2">Uncharacterized protein</fullName>
    </submittedName>
</protein>
<keyword evidence="1" id="KW-0812">Transmembrane</keyword>
<evidence type="ECO:0000313" key="3">
    <source>
        <dbReference type="Proteomes" id="UP001630127"/>
    </source>
</evidence>
<dbReference type="Proteomes" id="UP001630127">
    <property type="component" value="Unassembled WGS sequence"/>
</dbReference>
<feature type="transmembrane region" description="Helical" evidence="1">
    <location>
        <begin position="134"/>
        <end position="151"/>
    </location>
</feature>
<keyword evidence="1" id="KW-0472">Membrane</keyword>
<dbReference type="PANTHER" id="PTHR34115">
    <property type="entry name" value="PROTEIN, PUTATIVE-RELATED"/>
    <property type="match status" value="1"/>
</dbReference>
<dbReference type="InterPro" id="IPR053258">
    <property type="entry name" value="Ca-permeable_cation_channel"/>
</dbReference>
<proteinExistence type="predicted"/>
<reference evidence="2 3" key="1">
    <citation type="submission" date="2024-11" db="EMBL/GenBank/DDBJ databases">
        <title>A near-complete genome assembly of Cinchona calisaya.</title>
        <authorList>
            <person name="Lian D.C."/>
            <person name="Zhao X.W."/>
            <person name="Wei L."/>
        </authorList>
    </citation>
    <scope>NUCLEOTIDE SEQUENCE [LARGE SCALE GENOMIC DNA]</scope>
    <source>
        <tissue evidence="2">Nenye</tissue>
    </source>
</reference>
<gene>
    <name evidence="2" type="ORF">ACH5RR_038752</name>
</gene>
<feature type="transmembrane region" description="Helical" evidence="1">
    <location>
        <begin position="77"/>
        <end position="96"/>
    </location>
</feature>
<organism evidence="2 3">
    <name type="scientific">Cinchona calisaya</name>
    <dbReference type="NCBI Taxonomy" id="153742"/>
    <lineage>
        <taxon>Eukaryota</taxon>
        <taxon>Viridiplantae</taxon>
        <taxon>Streptophyta</taxon>
        <taxon>Embryophyta</taxon>
        <taxon>Tracheophyta</taxon>
        <taxon>Spermatophyta</taxon>
        <taxon>Magnoliopsida</taxon>
        <taxon>eudicotyledons</taxon>
        <taxon>Gunneridae</taxon>
        <taxon>Pentapetalae</taxon>
        <taxon>asterids</taxon>
        <taxon>lamiids</taxon>
        <taxon>Gentianales</taxon>
        <taxon>Rubiaceae</taxon>
        <taxon>Cinchonoideae</taxon>
        <taxon>Cinchoneae</taxon>
        <taxon>Cinchona</taxon>
    </lineage>
</organism>
<comment type="caution">
    <text evidence="2">The sequence shown here is derived from an EMBL/GenBank/DDBJ whole genome shotgun (WGS) entry which is preliminary data.</text>
</comment>
<name>A0ABD2XZP1_9GENT</name>
<feature type="transmembrane region" description="Helical" evidence="1">
    <location>
        <begin position="108"/>
        <end position="128"/>
    </location>
</feature>
<dbReference type="EMBL" id="JBJUIK010000016">
    <property type="protein sequence ID" value="KAL3499659.1"/>
    <property type="molecule type" value="Genomic_DNA"/>
</dbReference>
<dbReference type="PANTHER" id="PTHR34115:SF5">
    <property type="entry name" value="PROTEIN, PUTATIVE-RELATED"/>
    <property type="match status" value="1"/>
</dbReference>